<gene>
    <name evidence="1" type="ORF">AMTR_s00133p00098930</name>
</gene>
<evidence type="ECO:0000313" key="2">
    <source>
        <dbReference type="Proteomes" id="UP000017836"/>
    </source>
</evidence>
<dbReference type="AlphaFoldDB" id="W1P936"/>
<dbReference type="Proteomes" id="UP000017836">
    <property type="component" value="Unassembled WGS sequence"/>
</dbReference>
<dbReference type="EMBL" id="KI394265">
    <property type="protein sequence ID" value="ERN04443.1"/>
    <property type="molecule type" value="Genomic_DNA"/>
</dbReference>
<dbReference type="HOGENOM" id="CLU_2797370_0_0_1"/>
<accession>W1P936</accession>
<proteinExistence type="predicted"/>
<name>W1P936_AMBTC</name>
<organism evidence="1 2">
    <name type="scientific">Amborella trichopoda</name>
    <dbReference type="NCBI Taxonomy" id="13333"/>
    <lineage>
        <taxon>Eukaryota</taxon>
        <taxon>Viridiplantae</taxon>
        <taxon>Streptophyta</taxon>
        <taxon>Embryophyta</taxon>
        <taxon>Tracheophyta</taxon>
        <taxon>Spermatophyta</taxon>
        <taxon>Magnoliopsida</taxon>
        <taxon>Amborellales</taxon>
        <taxon>Amborellaceae</taxon>
        <taxon>Amborella</taxon>
    </lineage>
</organism>
<evidence type="ECO:0000313" key="1">
    <source>
        <dbReference type="EMBL" id="ERN04443.1"/>
    </source>
</evidence>
<protein>
    <submittedName>
        <fullName evidence="1">Uncharacterized protein</fullName>
    </submittedName>
</protein>
<sequence>MSSDWKALKEASEAYIRRFHDRRRREVGVPEQAAGDVNEKAEAFIRNYRRKLQVQKEQLHQEIMAGGS</sequence>
<dbReference type="Gramene" id="ERN04443">
    <property type="protein sequence ID" value="ERN04443"/>
    <property type="gene ID" value="AMTR_s00133p00098930"/>
</dbReference>
<dbReference type="InterPro" id="IPR008480">
    <property type="entry name" value="DUF761_pln"/>
</dbReference>
<reference evidence="2" key="1">
    <citation type="journal article" date="2013" name="Science">
        <title>The Amborella genome and the evolution of flowering plants.</title>
        <authorList>
            <consortium name="Amborella Genome Project"/>
        </authorList>
    </citation>
    <scope>NUCLEOTIDE SEQUENCE [LARGE SCALE GENOMIC DNA]</scope>
</reference>
<dbReference type="Pfam" id="PF05553">
    <property type="entry name" value="DUF761"/>
    <property type="match status" value="1"/>
</dbReference>
<keyword evidence="2" id="KW-1185">Reference proteome</keyword>